<keyword evidence="2 6" id="KW-0863">Zinc-finger</keyword>
<dbReference type="InterPro" id="IPR013083">
    <property type="entry name" value="Znf_RING/FYVE/PHD"/>
</dbReference>
<dbReference type="InterPro" id="IPR011011">
    <property type="entry name" value="Znf_FYVE_PHD"/>
</dbReference>
<feature type="compositionally biased region" description="Basic and acidic residues" evidence="7">
    <location>
        <begin position="278"/>
        <end position="288"/>
    </location>
</feature>
<evidence type="ECO:0000259" key="8">
    <source>
        <dbReference type="PROSITE" id="PS50016"/>
    </source>
</evidence>
<evidence type="ECO:0000256" key="1">
    <source>
        <dbReference type="ARBA" id="ARBA00022723"/>
    </source>
</evidence>
<dbReference type="KEGG" id="cmo:103498397"/>
<evidence type="ECO:0000256" key="2">
    <source>
        <dbReference type="ARBA" id="ARBA00022771"/>
    </source>
</evidence>
<feature type="compositionally biased region" description="Basic and acidic residues" evidence="7">
    <location>
        <begin position="824"/>
        <end position="838"/>
    </location>
</feature>
<keyword evidence="9" id="KW-1185">Reference proteome</keyword>
<feature type="region of interest" description="Disordered" evidence="7">
    <location>
        <begin position="278"/>
        <end position="320"/>
    </location>
</feature>
<evidence type="ECO:0000313" key="9">
    <source>
        <dbReference type="Proteomes" id="UP001652600"/>
    </source>
</evidence>
<feature type="compositionally biased region" description="Basic and acidic residues" evidence="7">
    <location>
        <begin position="477"/>
        <end position="486"/>
    </location>
</feature>
<evidence type="ECO:0000256" key="7">
    <source>
        <dbReference type="SAM" id="MobiDB-lite"/>
    </source>
</evidence>
<dbReference type="PANTHER" id="PTHR33304:SF9">
    <property type="entry name" value="RING_FYVE_PHD ZINC FINGER SUPERFAMILY PROTEIN"/>
    <property type="match status" value="1"/>
</dbReference>
<feature type="domain" description="PHD-type" evidence="8">
    <location>
        <begin position="423"/>
        <end position="474"/>
    </location>
</feature>
<dbReference type="eggNOG" id="ENOG502QR3S">
    <property type="taxonomic scope" value="Eukaryota"/>
</dbReference>
<protein>
    <submittedName>
        <fullName evidence="10">Uncharacterized protein LOC103498397 isoform X1</fullName>
    </submittedName>
</protein>
<feature type="compositionally biased region" description="Basic and acidic residues" evidence="7">
    <location>
        <begin position="362"/>
        <end position="380"/>
    </location>
</feature>
<evidence type="ECO:0000256" key="6">
    <source>
        <dbReference type="PROSITE-ProRule" id="PRU00146"/>
    </source>
</evidence>
<feature type="region of interest" description="Disordered" evidence="7">
    <location>
        <begin position="639"/>
        <end position="717"/>
    </location>
</feature>
<feature type="compositionally biased region" description="Polar residues" evidence="7">
    <location>
        <begin position="740"/>
        <end position="769"/>
    </location>
</feature>
<keyword evidence="5" id="KW-0804">Transcription</keyword>
<feature type="compositionally biased region" description="Polar residues" evidence="7">
    <location>
        <begin position="503"/>
        <end position="512"/>
    </location>
</feature>
<dbReference type="SMART" id="SM00249">
    <property type="entry name" value="PHD"/>
    <property type="match status" value="1"/>
</dbReference>
<name>A0A1S3CA64_CUCME</name>
<organism evidence="9 10">
    <name type="scientific">Cucumis melo</name>
    <name type="common">Muskmelon</name>
    <dbReference type="NCBI Taxonomy" id="3656"/>
    <lineage>
        <taxon>Eukaryota</taxon>
        <taxon>Viridiplantae</taxon>
        <taxon>Streptophyta</taxon>
        <taxon>Embryophyta</taxon>
        <taxon>Tracheophyta</taxon>
        <taxon>Spermatophyta</taxon>
        <taxon>Magnoliopsida</taxon>
        <taxon>eudicotyledons</taxon>
        <taxon>Gunneridae</taxon>
        <taxon>Pentapetalae</taxon>
        <taxon>rosids</taxon>
        <taxon>fabids</taxon>
        <taxon>Cucurbitales</taxon>
        <taxon>Cucurbitaceae</taxon>
        <taxon>Benincaseae</taxon>
        <taxon>Cucumis</taxon>
    </lineage>
</organism>
<dbReference type="InterPro" id="IPR001965">
    <property type="entry name" value="Znf_PHD"/>
</dbReference>
<dbReference type="GO" id="GO:0034244">
    <property type="term" value="P:negative regulation of transcription elongation by RNA polymerase II"/>
    <property type="evidence" value="ECO:0007669"/>
    <property type="project" value="InterPro"/>
</dbReference>
<feature type="region of interest" description="Disordered" evidence="7">
    <location>
        <begin position="805"/>
        <end position="848"/>
    </location>
</feature>
<dbReference type="SUPFAM" id="SSF57903">
    <property type="entry name" value="FYVE/PHD zinc finger"/>
    <property type="match status" value="1"/>
</dbReference>
<dbReference type="Pfam" id="PF23121">
    <property type="entry name" value="SPOC_AIPP2"/>
    <property type="match status" value="1"/>
</dbReference>
<dbReference type="GO" id="GO:0008270">
    <property type="term" value="F:zinc ion binding"/>
    <property type="evidence" value="ECO:0007669"/>
    <property type="project" value="UniProtKB-KW"/>
</dbReference>
<gene>
    <name evidence="10" type="primary">LOC103498397</name>
</gene>
<dbReference type="InterPro" id="IPR056280">
    <property type="entry name" value="AIPP2-like_SPOC"/>
</dbReference>
<feature type="compositionally biased region" description="Polar residues" evidence="7">
    <location>
        <begin position="548"/>
        <end position="559"/>
    </location>
</feature>
<dbReference type="InterPro" id="IPR049914">
    <property type="entry name" value="PHD1-3/5-6"/>
</dbReference>
<accession>A0A1S3CA64</accession>
<reference evidence="10" key="1">
    <citation type="submission" date="2025-08" db="UniProtKB">
        <authorList>
            <consortium name="RefSeq"/>
        </authorList>
    </citation>
    <scope>IDENTIFICATION</scope>
    <source>
        <tissue evidence="10">Stem</tissue>
    </source>
</reference>
<dbReference type="RefSeq" id="XP_008459203.2">
    <property type="nucleotide sequence ID" value="XM_008460981.3"/>
</dbReference>
<dbReference type="FunCoup" id="A0A1S3CA64">
    <property type="interactions" value="2227"/>
</dbReference>
<feature type="region of interest" description="Disordered" evidence="7">
    <location>
        <begin position="356"/>
        <end position="380"/>
    </location>
</feature>
<feature type="compositionally biased region" description="Basic and acidic residues" evidence="7">
    <location>
        <begin position="643"/>
        <end position="656"/>
    </location>
</feature>
<feature type="compositionally biased region" description="Basic and acidic residues" evidence="7">
    <location>
        <begin position="690"/>
        <end position="716"/>
    </location>
</feature>
<dbReference type="InParanoid" id="A0A1S3CA64"/>
<feature type="compositionally biased region" description="Basic and acidic residues" evidence="7">
    <location>
        <begin position="513"/>
        <end position="523"/>
    </location>
</feature>
<keyword evidence="4" id="KW-0805">Transcription regulation</keyword>
<feature type="region of interest" description="Disordered" evidence="7">
    <location>
        <begin position="548"/>
        <end position="581"/>
    </location>
</feature>
<dbReference type="PROSITE" id="PS50016">
    <property type="entry name" value="ZF_PHD_2"/>
    <property type="match status" value="1"/>
</dbReference>
<dbReference type="Gene3D" id="3.30.40.10">
    <property type="entry name" value="Zinc/RING finger domain, C3HC4 (zinc finger)"/>
    <property type="match status" value="1"/>
</dbReference>
<keyword evidence="3" id="KW-0862">Zinc</keyword>
<dbReference type="GO" id="GO:0140566">
    <property type="term" value="F:histone reader activity"/>
    <property type="evidence" value="ECO:0007669"/>
    <property type="project" value="InterPro"/>
</dbReference>
<dbReference type="GeneID" id="103498397"/>
<feature type="region of interest" description="Disordered" evidence="7">
    <location>
        <begin position="393"/>
        <end position="417"/>
    </location>
</feature>
<feature type="region of interest" description="Disordered" evidence="7">
    <location>
        <begin position="732"/>
        <end position="773"/>
    </location>
</feature>
<feature type="region of interest" description="Disordered" evidence="7">
    <location>
        <begin position="477"/>
        <end position="523"/>
    </location>
</feature>
<evidence type="ECO:0000256" key="5">
    <source>
        <dbReference type="ARBA" id="ARBA00023163"/>
    </source>
</evidence>
<feature type="compositionally biased region" description="Basic and acidic residues" evidence="7">
    <location>
        <begin position="569"/>
        <end position="578"/>
    </location>
</feature>
<sequence length="1603" mass="176033">MPETRTERTVDGIYDDALLVSEMKITPVLGGGGYRTQRGIDETDNDTQWNMVSPQSSKKFTNCSMNQTVHMRGESGTCNVCSAPCSSCMHLKRALTVSKTEEFSDETSHVNATSQYSANDADAISSIKSRVCESSLHANSETSNLLSVNSSHDSFSENADSMATIRSFDAANFSVDIDMHKKLYSAIVPEGHIATEPTIQTTSEKHQSMKGSEGHDDNISCVSGSSNANIAVVSHQNIMDNKNVSSGSASVDSLCREGSDKAVFSSKVAFPEIPASKEVHNSSKEAHTVDSFSPSDKPLSEIGSEQKPPTCVKGEPLESSLVHSDSLTREVGTAPRHGEKSVTNICNKVGDDFKVSSQILPKSEEETHVDRSEPPDGDMKIQYEDEQCENFKDLSGSSDVKEHHSQSASGSESDESDIVEHDVKVCDICGDAGREDLLAICSRCTDGAEHTYCMRERLDEVPEGDWLCEECKSAEENENQKQDVEGKSYISYKRKDEGRRPNIVSSSTQVSDTEGKKVSRDGSSIRKFGKKNLDNVDVSVAAKRQVLETNKGSTKTSSPGRSIGLSRDSSSKSLDKGKSMLSQSKCLGDQCSNDVLEMARSPSVGSRLHTLKGTLLKSNSFNTLNSKPKVKLVDEFIPQKPRGPREHTSLEVKEGSSRALGKSQSFKTPSFGRASMSEAKVKMIPSKFPHVQDPKGIKQGKDRNVLDRKNPSKVDRSWISSVTTSSAVSTSKVEQKLSSRGETNFGNNRDQKIIQSDGISSTHPKSRSSLVHKGVDNPLSPARALLTNGTCSSSVDQKINHLIPKEEPLSSSLTVERPPYNDNGRSREMTGLDEKNKESSANPLKPTVATSPISGHCLKCKGTEHATESCIIGSPYVSDNNIISSREETCEENKLKAAIQAALLRRPEICKKRKFSDPSDEVSSSSTVSNSEIVHQDQFSFSNKLKNELSSERAYEGKTIVSSSAANFHRQPAASIPKLPVLPNLDTPVPSHLEDTDSTAIPVEKVRMKDLSGHASTNSLLLKIVIPEYEYIWQGGFELHRCGKLPDFCDGIQAHLSTCASPKVIEVASKLPHNISLKEVPRLSTWPSQFHDCGVKEDNIALYFFARDISSYERNYRGLVDHMTKNDLALKGNLDGVELLIFSSNQLPENSQRWNMLFFLWGVFRGKKANCLNALKISNIRSTEAVPLDKNLPEITATNSDDVCLAKCANGEILPCYSPKLGKASSSADQMSDTTSTECHKCESSVYQAPLNSLENSGCQVHQFETKASSVLATSMEFCQGTTTSASMKESRRLESIQGEQFEPSIQVKEIVGVNDNKKAKLDFSSTEEMPPLIKTTDDMKKTSACEKIVDRLVCEGERAVLRTAEGNSDSEGLLKRDLNTEGINCLESHHRKRRQIDILESAALVSIGANNRPRDEEVDCIVLDEENVRKKTRTGFGNSYENSCSTVGINSQSDPFISPRNDIGPTFLFQKKGSDKVCDVNVIPEDFEMAEKHFFPVGSHQQEDHHLPLPAKDEDQYHDAVPNLELALGAETKLQKKSMIPFLVDLVDDKHNHSESSEKVIDLEEEDDSTSLTLSLSLHSQRSNNPQKLFRKQNSFYPIGGM</sequence>
<evidence type="ECO:0000256" key="4">
    <source>
        <dbReference type="ARBA" id="ARBA00023015"/>
    </source>
</evidence>
<dbReference type="PANTHER" id="PTHR33304">
    <property type="match status" value="1"/>
</dbReference>
<evidence type="ECO:0000313" key="10">
    <source>
        <dbReference type="RefSeq" id="XP_008459203.2"/>
    </source>
</evidence>
<dbReference type="InterPro" id="IPR019787">
    <property type="entry name" value="Znf_PHD-finger"/>
</dbReference>
<proteinExistence type="predicted"/>
<dbReference type="Proteomes" id="UP001652600">
    <property type="component" value="Chromosome 11"/>
</dbReference>
<keyword evidence="1" id="KW-0479">Metal-binding</keyword>
<evidence type="ECO:0000256" key="3">
    <source>
        <dbReference type="ARBA" id="ARBA00022833"/>
    </source>
</evidence>